<dbReference type="SUPFAM" id="SSF56968">
    <property type="entry name" value="Lipovitellin-phosvitin complex, beta-sheet shell regions"/>
    <property type="match status" value="1"/>
</dbReference>
<dbReference type="Pfam" id="PF00094">
    <property type="entry name" value="VWD"/>
    <property type="match status" value="1"/>
</dbReference>
<dbReference type="PANTHER" id="PTHR37860:SF1">
    <property type="match status" value="1"/>
</dbReference>
<dbReference type="Proteomes" id="UP000515154">
    <property type="component" value="Linkage group LG30"/>
</dbReference>
<dbReference type="RefSeq" id="XP_036370999.1">
    <property type="nucleotide sequence ID" value="XM_036515106.1"/>
</dbReference>
<evidence type="ECO:0000313" key="5">
    <source>
        <dbReference type="Proteomes" id="UP000515154"/>
    </source>
</evidence>
<organism evidence="5 6">
    <name type="scientific">Octopus sinensis</name>
    <name type="common">East Asian common octopus</name>
    <dbReference type="NCBI Taxonomy" id="2607531"/>
    <lineage>
        <taxon>Eukaryota</taxon>
        <taxon>Metazoa</taxon>
        <taxon>Spiralia</taxon>
        <taxon>Lophotrochozoa</taxon>
        <taxon>Mollusca</taxon>
        <taxon>Cephalopoda</taxon>
        <taxon>Coleoidea</taxon>
        <taxon>Octopodiformes</taxon>
        <taxon>Octopoda</taxon>
        <taxon>Incirrata</taxon>
        <taxon>Octopodidae</taxon>
        <taxon>Octopus</taxon>
    </lineage>
</organism>
<keyword evidence="2" id="KW-0964">Secreted</keyword>
<evidence type="ECO:0000256" key="3">
    <source>
        <dbReference type="ARBA" id="ARBA00023180"/>
    </source>
</evidence>
<dbReference type="GO" id="GO:0005576">
    <property type="term" value="C:extracellular region"/>
    <property type="evidence" value="ECO:0007669"/>
    <property type="project" value="UniProtKB-SubCell"/>
</dbReference>
<accession>A0A7E6FTT3</accession>
<keyword evidence="5" id="KW-1185">Reference proteome</keyword>
<dbReference type="Gene3D" id="2.20.80.10">
    <property type="entry name" value="Lipovitellin-phosvitin complex, chain A, domain 4"/>
    <property type="match status" value="1"/>
</dbReference>
<proteinExistence type="predicted"/>
<evidence type="ECO:0000256" key="2">
    <source>
        <dbReference type="ARBA" id="ARBA00022525"/>
    </source>
</evidence>
<evidence type="ECO:0000256" key="1">
    <source>
        <dbReference type="ARBA" id="ARBA00004613"/>
    </source>
</evidence>
<dbReference type="InterPro" id="IPR014853">
    <property type="entry name" value="VWF/SSPO/ZAN-like_Cys-rich_dom"/>
</dbReference>
<evidence type="ECO:0000313" key="6">
    <source>
        <dbReference type="RefSeq" id="XP_036370999.1"/>
    </source>
</evidence>
<dbReference type="GO" id="GO:0005319">
    <property type="term" value="F:lipid transporter activity"/>
    <property type="evidence" value="ECO:0007669"/>
    <property type="project" value="InterPro"/>
</dbReference>
<dbReference type="InterPro" id="IPR001846">
    <property type="entry name" value="VWF_type-D"/>
</dbReference>
<comment type="subcellular location">
    <subcellularLocation>
        <location evidence="1">Secreted</location>
    </subcellularLocation>
</comment>
<evidence type="ECO:0000259" key="4">
    <source>
        <dbReference type="PROSITE" id="PS51233"/>
    </source>
</evidence>
<name>A0A7E6FTT3_9MOLL</name>
<dbReference type="InterPro" id="IPR009454">
    <property type="entry name" value="Lipid_transpt_open_b-sht"/>
</dbReference>
<dbReference type="PANTHER" id="PTHR37860">
    <property type="entry name" value="AGAP008810-PA"/>
    <property type="match status" value="1"/>
</dbReference>
<gene>
    <name evidence="6" type="primary">LOC118768488</name>
</gene>
<reference evidence="6" key="1">
    <citation type="submission" date="2025-08" db="UniProtKB">
        <authorList>
            <consortium name="RefSeq"/>
        </authorList>
    </citation>
    <scope>IDENTIFICATION</scope>
</reference>
<dbReference type="InterPro" id="IPR015819">
    <property type="entry name" value="Lipid_transp_b-sht_shell"/>
</dbReference>
<keyword evidence="3" id="KW-0325">Glycoprotein</keyword>
<sequence>MSNSHTGAENAHSWITLTREATLYEAEKEKHDLLVFMRMFGKDVMVNKLNEHPASLMKKLGKPRESLFKSMQFIDSEVTVPTCAGLPLNLTVTTTGGLDYEAKTEFDNGNFIFKFKLHAELQGRVRMSTNAHLINSGLQMRTTVRTSSDIQAVKEGEKMTIKLPKNAELFTLESEFDTILDGKTEPQQLITDDIRQINVCSGETMKSVTGLRLCQKIRYVNATNQKNAPHFPFTGPMKANLYMKSEDVPNGYELEVYFGRQDFRFSIDTPGSKTSRKTAVEKKGDKFSLSTPFRKTKVEGTLTNSPSKKVLEGHVSSDNKMHKLLAQLEMKYTKSFLLFAPKIELISKSNGVDTRASAHLEIVPRKRFDFNSSYIGHMGPVFVKVSGQNLKKAMGVVSVIKTDKTDYSAILRINNTPKKSGGKYDSSLTLKEKDIVKFDAKSELNHDGKSKVAMTFKIDKAFSKPILASFIAALNTGKNKNKQLLKTNLKSEWINYKLNMDVERRSAGIYMRGLASYLSSIKNFRGNDQLLFTLKSRTSGYKKTKIRNAIIGLSSKNHKERNFNVKGKLTQTTGHSDVSFDVVYGEPSKKAINTVKVNLAFSHSIKPIAREVTFHGSVKRPKKVNLQINGTAFYTHIWPLRKVDVALSMWGFDNKQTENKVRVFFSNGRVKGSRNIEANVSLDTPQKDMGIDVKIEHLVSNIYKHNVFVKWQKGKSAGVDSLMKITSQDFQLENTVNFPNNKNAKLMVNVNKNNNNYKGFSMIHADQGIISKQSIDLKAKSNVKYIKSGGNTHGEVNLELESDASNKLKFTASHHDTNGQKTTTKIDMTTPFEALKSYSDSIEQTVDNKELSYSRKIQWRSYGNENDIKADVNYNKAIQKLNGTYSSSINTYKTDVELGFKNSANKKSALFKVKHNKPTPLVFIKMDHARDRRQVTTDASLMFDMSNSNGKVKFAMQKDDREIAFSGDANVKISNKKLEGTYSLKHNIAESSVKLDFRNNKNQGAISAVVTKNKPGNMKADVSVTLNNKPQLKLVGNSVWSKKNIDLSAEVTDHKDRKTTGSFNLNLSGTRKTANAEIKSDSTDITLSGALNIQNNANIDSELQIGVNGKNLLLSGDYKKESANHRINANIGLPDGKQIQMQTSFSNAAKKSLSFNVKSEDFIDVDFSTQLDNVNFMVDASVEVLPYLEKTHLKATLAKDKTWEASAELETPYDPIKQAKVTVSLVIDGKKQDMISVKTFLNSKKFSSFKLLTNIKGLNNFSVKTIVTTPHSKFNEFLFDIAHSTDLRNFDSKVEMKAGKIFMIKSTLKNEQHNTDIDFNMNMGGKTLGGKFVRNKSDMTFDMSYKRGQDMYTTHLMTNGKQGNLELTAPGDRKFNANMDFSPSDVKLNLETSLQLDTNNYKFVVAYEHKAKFHLLFSIPSYTSEVMMTFSGTLESFDSQADFTFNNDKYTFTMANKDKMFAATVTTPLIKSKMDLTKNGGWDMMTMNFEAKYKNIDKPIILSLEKDHKKINFDLSAPAFEIQFQMDNKINSVVVNLSLKSIKFELVYSDKDAKPKSLSLNLSIPKHNFVTKINFDEKKSGMDGNIVTTYNGKKLNLNGSYKTMDQKKIFNGKIETPTNTYDITGTLSGKMKKFKITAKLQHNKNVYEITMSNKAFKTLNLNLLAPGFKLKMDFEGELQKFKYFTSMNFGEKQLKGSISNQNYWNGINVDITVKLSNYEMKYEFDSDMGKMHLSTQLLWNQDQYSFSSTVNTDTHTYALSVLSPWFTLKTNIMNGFQSSNMETKVMLSHGTYDLAVSQNGQSLNITATGLGKQRLNIQLSKTSVILRFQNEDDIHEYHLTWTKDGFSVNYSFPVNKGEVKAKFNSYKDFTVNAQLLNKRNTYKLEATNNKNKEIKFHTTIPYGKELLLLFENTGNSRNGKIRATIKYGEYYGEYNARWQSDDSNVSLQMGLNLDSKTTKATISFKRAFEPNMEILFHSLEVTINNRKSSIKSTVNMSNGWNGSIVLNDPYTGRAVLRFKVKPTDMRNIKSNVMLDHYLTGNVSVNYEHTLTKTSFMSKGDLEMENVKFGKYEMEVNFQDKDYNIKADIKNGKYNINCKGSFKDGRKSISIQVKTPFRYFRDVTYGAEFHSKGMLKFSITLPRQFYAAKMDWKNGGLTTDIDLHMDRKDVSKQFKVVVSYMNADDRATVSRATNVKLIHGNTVLTTDINLKKSRDMYMIKGEFSWGEEDDQKIGAELHIKTAEKKEMSLTLMSHHRNSVITCSRESGRDRHNIMCALTPDASKKNNKIEIDADIFNYDNKKIFDINIKLPNQKNSMKLKIVTNGPNENTIFSIRTQLSIGEDATNIMVMETKLSNNNGNYTLNWMFEHPYSNLHLEIMAFANAQRYKYNTGVELSYLTSNRKMENLMLRGDIDKHRGEMNIEMKLPKKHLQISGSVASGDQFAVTFNKKENGMKDMHASATINRDTKYMLFEMNYDRNDPNKVFRMKGQVMKNRAIMKAFTNAGQKVNKEGRINIELRPSSILLTQIFWNPDIANELNDYCYAVLQHYGNEIKSLGDGLGEFLSEEIPEKVKLMKKAFSEPLDIMTSFMSAEYDHFSKDIAKHAKQIGEFYERNTFYVKSAVELWDSMWVSYQRDIENLWRYFQHFNRRMQNMMEEAAMHIEYYYMQAQREYQIKEMEMSRALDEILHYIREQYNNGYRHLQVLHREIQIHINRFPVMMKRARRQMREHPIGKTVLENGERIFNAVYQHVSTHPWADSVRDIGSKVYHQAKWAFDYWQVEENLYSLKDNVVKYIRKELNTLADIFDNLNLKTLIFDPKNGEIVVEFHYKSLLSAYKYARSINQVLKSITHVVKKCVDMLPTSWWSISDVYYTLKPYTSLRNWLPPYEARASMFASHIRTFDGRHFDFKGICSYILAYSESNFEVIANYSPKKNQPTLLSVNIKIGENDNLRFLKDYRVIHNGRVAELPFNTRDAKIFRTNNIVTLLGNSGYTIEINPSSGFYAVSVSGWYFNRVSGLFGTNNNEQYDDMRTNTGQLASDLEDFTLSWITTLKCRSENQAERHNVPNSHMCSVFYKDTSSPFRNCFKQVNPEHFYAVCNSYSYAMGEGRKVVCDLADYYSNACIFRGVYLNKLPSCRWIGKKK</sequence>
<dbReference type="Pfam" id="PF06448">
    <property type="entry name" value="DUF1081"/>
    <property type="match status" value="1"/>
</dbReference>
<dbReference type="PROSITE" id="PS51233">
    <property type="entry name" value="VWFD"/>
    <property type="match status" value="1"/>
</dbReference>
<dbReference type="Pfam" id="PF08742">
    <property type="entry name" value="C8"/>
    <property type="match status" value="1"/>
</dbReference>
<protein>
    <submittedName>
        <fullName evidence="6">Uncharacterized protein LOC118768488</fullName>
    </submittedName>
</protein>
<dbReference type="SMART" id="SM00216">
    <property type="entry name" value="VWD"/>
    <property type="match status" value="1"/>
</dbReference>
<feature type="domain" description="VWFD" evidence="4">
    <location>
        <begin position="2887"/>
        <end position="3053"/>
    </location>
</feature>
<dbReference type="KEGG" id="osn:118768488"/>